<feature type="transmembrane region" description="Helical" evidence="1">
    <location>
        <begin position="59"/>
        <end position="90"/>
    </location>
</feature>
<keyword evidence="1" id="KW-1133">Transmembrane helix</keyword>
<dbReference type="eggNOG" id="arCOG01644">
    <property type="taxonomic scope" value="Archaea"/>
</dbReference>
<dbReference type="STRING" id="1104324.P186_2520"/>
<dbReference type="AlphaFoldDB" id="G7VD27"/>
<dbReference type="BioCyc" id="PSP1104324:GJSN-2466-MONOMER"/>
<keyword evidence="1" id="KW-0472">Membrane</keyword>
<protein>
    <recommendedName>
        <fullName evidence="4">DUF996 domain-containing protein</fullName>
    </recommendedName>
</protein>
<dbReference type="InterPro" id="IPR010397">
    <property type="entry name" value="DUF996"/>
</dbReference>
<accession>G7VD27</accession>
<feature type="transmembrane region" description="Helical" evidence="1">
    <location>
        <begin position="96"/>
        <end position="117"/>
    </location>
</feature>
<dbReference type="EMBL" id="CP003098">
    <property type="protein sequence ID" value="AET33906.1"/>
    <property type="molecule type" value="Genomic_DNA"/>
</dbReference>
<sequence>MDFETAKILLGVGLILQIIGSFTWLGDLGAVMLVGAVLALVGAHGLADYYNRRDIFNNLLYAYITAIVGVVIAAVALVGWLIHTAIYAPWALPKDLYGIVFIAVGIWVMVWLIKVAATNFERRAYRALHEVTGSDNFQKAATFVWIGALTYVVFVGILIYIIGLIFAIIGAFELKPRQAEGSAKPPYT</sequence>
<proteinExistence type="predicted"/>
<evidence type="ECO:0000313" key="3">
    <source>
        <dbReference type="Proteomes" id="UP000005867"/>
    </source>
</evidence>
<dbReference type="HOGENOM" id="CLU_105758_1_0_2"/>
<dbReference type="RefSeq" id="WP_014289731.1">
    <property type="nucleotide sequence ID" value="NC_016645.1"/>
</dbReference>
<name>G7VD27_9CREN</name>
<dbReference type="Pfam" id="PF06195">
    <property type="entry name" value="DUF996"/>
    <property type="match status" value="1"/>
</dbReference>
<evidence type="ECO:0008006" key="4">
    <source>
        <dbReference type="Google" id="ProtNLM"/>
    </source>
</evidence>
<dbReference type="Proteomes" id="UP000005867">
    <property type="component" value="Chromosome"/>
</dbReference>
<dbReference type="OrthoDB" id="387187at2157"/>
<feature type="transmembrane region" description="Helical" evidence="1">
    <location>
        <begin position="143"/>
        <end position="172"/>
    </location>
</feature>
<dbReference type="GeneID" id="11594122"/>
<gene>
    <name evidence="2" type="ORF">P186_2520</name>
</gene>
<keyword evidence="3" id="KW-1185">Reference proteome</keyword>
<organism evidence="2 3">
    <name type="scientific">Pyrobaculum ferrireducens</name>
    <dbReference type="NCBI Taxonomy" id="1104324"/>
    <lineage>
        <taxon>Archaea</taxon>
        <taxon>Thermoproteota</taxon>
        <taxon>Thermoprotei</taxon>
        <taxon>Thermoproteales</taxon>
        <taxon>Thermoproteaceae</taxon>
        <taxon>Pyrobaculum</taxon>
    </lineage>
</organism>
<dbReference type="KEGG" id="pyr:P186_2520"/>
<reference evidence="2 3" key="1">
    <citation type="journal article" date="2012" name="J. Bacteriol.">
        <title>Complete genome sequence of strain 1860, a crenarchaeon of the genus pyrobaculum able to grow with various electron acceptors.</title>
        <authorList>
            <person name="Mardanov A.V."/>
            <person name="Gumerov V.M."/>
            <person name="Slobodkina G.B."/>
            <person name="Beletsky A.V."/>
            <person name="Bonch-Osmolovskaya E.A."/>
            <person name="Ravin N.V."/>
            <person name="Skryabin K.G."/>
        </authorList>
    </citation>
    <scope>NUCLEOTIDE SEQUENCE [LARGE SCALE GENOMIC DNA]</scope>
    <source>
        <strain evidence="2 3">1860</strain>
    </source>
</reference>
<evidence type="ECO:0000313" key="2">
    <source>
        <dbReference type="EMBL" id="AET33906.1"/>
    </source>
</evidence>
<evidence type="ECO:0000256" key="1">
    <source>
        <dbReference type="SAM" id="Phobius"/>
    </source>
</evidence>
<feature type="transmembrane region" description="Helical" evidence="1">
    <location>
        <begin position="7"/>
        <end position="24"/>
    </location>
</feature>
<keyword evidence="1" id="KW-0812">Transmembrane</keyword>
<feature type="transmembrane region" description="Helical" evidence="1">
    <location>
        <begin position="30"/>
        <end position="47"/>
    </location>
</feature>